<proteinExistence type="predicted"/>
<feature type="transmembrane region" description="Helical" evidence="1">
    <location>
        <begin position="20"/>
        <end position="39"/>
    </location>
</feature>
<dbReference type="Proteomes" id="UP001209878">
    <property type="component" value="Unassembled WGS sequence"/>
</dbReference>
<protein>
    <submittedName>
        <fullName evidence="2">Uncharacterized protein</fullName>
    </submittedName>
</protein>
<evidence type="ECO:0000256" key="1">
    <source>
        <dbReference type="SAM" id="Phobius"/>
    </source>
</evidence>
<keyword evidence="1" id="KW-1133">Transmembrane helix</keyword>
<feature type="transmembrane region" description="Helical" evidence="1">
    <location>
        <begin position="99"/>
        <end position="121"/>
    </location>
</feature>
<keyword evidence="1" id="KW-0812">Transmembrane</keyword>
<evidence type="ECO:0000313" key="3">
    <source>
        <dbReference type="Proteomes" id="UP001209878"/>
    </source>
</evidence>
<comment type="caution">
    <text evidence="2">The sequence shown here is derived from an EMBL/GenBank/DDBJ whole genome shotgun (WGS) entry which is preliminary data.</text>
</comment>
<sequence length="156" mass="17188">MAPGARQPEPAQHCRQIWRCMKVLSGVGIVTFVLAQFAYGLSLHNPWPRILGPADVSNFTWKLRFDRSMFRDAGLLAKTFNIRTSNVQLGNCSLVPANLIRSPVVVVLVVKGICVILLRYLSTSVGSYSCRARASEDSITSSARQESDFPVDIGYA</sequence>
<organism evidence="2 3">
    <name type="scientific">Ridgeia piscesae</name>
    <name type="common">Tubeworm</name>
    <dbReference type="NCBI Taxonomy" id="27915"/>
    <lineage>
        <taxon>Eukaryota</taxon>
        <taxon>Metazoa</taxon>
        <taxon>Spiralia</taxon>
        <taxon>Lophotrochozoa</taxon>
        <taxon>Annelida</taxon>
        <taxon>Polychaeta</taxon>
        <taxon>Sedentaria</taxon>
        <taxon>Canalipalpata</taxon>
        <taxon>Sabellida</taxon>
        <taxon>Siboglinidae</taxon>
        <taxon>Ridgeia</taxon>
    </lineage>
</organism>
<keyword evidence="1" id="KW-0472">Membrane</keyword>
<reference evidence="2" key="1">
    <citation type="journal article" date="2023" name="Mol. Biol. Evol.">
        <title>Third-Generation Sequencing Reveals the Adaptive Role of the Epigenome in Three Deep-Sea Polychaetes.</title>
        <authorList>
            <person name="Perez M."/>
            <person name="Aroh O."/>
            <person name="Sun Y."/>
            <person name="Lan Y."/>
            <person name="Juniper S.K."/>
            <person name="Young C.R."/>
            <person name="Angers B."/>
            <person name="Qian P.Y."/>
        </authorList>
    </citation>
    <scope>NUCLEOTIDE SEQUENCE</scope>
    <source>
        <strain evidence="2">R07B-5</strain>
    </source>
</reference>
<accession>A0AAD9UCU0</accession>
<dbReference type="AlphaFoldDB" id="A0AAD9UCU0"/>
<keyword evidence="3" id="KW-1185">Reference proteome</keyword>
<gene>
    <name evidence="2" type="ORF">NP493_260g04022</name>
</gene>
<dbReference type="EMBL" id="JAODUO010000260">
    <property type="protein sequence ID" value="KAK2184580.1"/>
    <property type="molecule type" value="Genomic_DNA"/>
</dbReference>
<name>A0AAD9UCU0_RIDPI</name>
<evidence type="ECO:0000313" key="2">
    <source>
        <dbReference type="EMBL" id="KAK2184580.1"/>
    </source>
</evidence>